<organism evidence="2 3">
    <name type="scientific">Marssonina brunnea f. sp. multigermtubi (strain MB_m1)</name>
    <name type="common">Marssonina leaf spot fungus</name>
    <dbReference type="NCBI Taxonomy" id="1072389"/>
    <lineage>
        <taxon>Eukaryota</taxon>
        <taxon>Fungi</taxon>
        <taxon>Dikarya</taxon>
        <taxon>Ascomycota</taxon>
        <taxon>Pezizomycotina</taxon>
        <taxon>Leotiomycetes</taxon>
        <taxon>Helotiales</taxon>
        <taxon>Drepanopezizaceae</taxon>
        <taxon>Drepanopeziza</taxon>
    </lineage>
</organism>
<sequence>MESDSESSDANVWDFRLARKFSHAFNSSFESESEFATELDVPDLARYDPRSDVPKNLGDFDRLFIFLGKPLDIPPPTVRRLSTSSSLSAGTLGQSTPPTSAQEDNELDDLEIWDLKKEVRWEDERCRRSLCNKDWCPTEDTIGRVALAPTRTLAVEPFTHSNGFGTGNKGILGTPQELSTFAKSYKPSSILSSRKLPVDRASVRLFQPVSPQPIPLKRYFDHNIIRPLHILTPEEQNTQLLEKLAMNFPNEATQISRCPPLGDTMPGGIHIFVDLSNIIIGFANKLKLERKFSEEARVRQPPLAFRSLAHILERGRGVARRVVLGSMIFKADSQEKQPSFLADAKLLEYEVNILARVAKPRQTTKPRKAKRGTGYGFVTSGYSSASECTTARLVMQEQGVDEILHMKILESLVDNEKPSTIVLASGDAAEAEYSGGFLKMVERALQKNWKVEIVAWSSGLSFEYRRRDFLKKWEGKLKIINLDTYCEEMLAMYANVSGNTGLLCMDAAGSNTITNTDEAA</sequence>
<dbReference type="InterPro" id="IPR007681">
    <property type="entry name" value="Mog1"/>
</dbReference>
<feature type="compositionally biased region" description="Low complexity" evidence="1">
    <location>
        <begin position="81"/>
        <end position="96"/>
    </location>
</feature>
<dbReference type="CDD" id="cd18724">
    <property type="entry name" value="PIN_LabA-like"/>
    <property type="match status" value="1"/>
</dbReference>
<dbReference type="GO" id="GO:0006606">
    <property type="term" value="P:protein import into nucleus"/>
    <property type="evidence" value="ECO:0007669"/>
    <property type="project" value="TreeGrafter"/>
</dbReference>
<dbReference type="EMBL" id="JH921432">
    <property type="protein sequence ID" value="EKD18799.1"/>
    <property type="molecule type" value="Genomic_DNA"/>
</dbReference>
<feature type="region of interest" description="Disordered" evidence="1">
    <location>
        <begin position="77"/>
        <end position="104"/>
    </location>
</feature>
<dbReference type="OrthoDB" id="5590473at2759"/>
<dbReference type="AlphaFoldDB" id="K1Y0Y8"/>
<dbReference type="PANTHER" id="PTHR15837:SF5">
    <property type="entry name" value="NYN DOMAIN-CONTAINING PROTEIN"/>
    <property type="match status" value="1"/>
</dbReference>
<evidence type="ECO:0008006" key="4">
    <source>
        <dbReference type="Google" id="ProtNLM"/>
    </source>
</evidence>
<proteinExistence type="predicted"/>
<dbReference type="GO" id="GO:0031267">
    <property type="term" value="F:small GTPase binding"/>
    <property type="evidence" value="ECO:0007669"/>
    <property type="project" value="TreeGrafter"/>
</dbReference>
<dbReference type="Proteomes" id="UP000006753">
    <property type="component" value="Unassembled WGS sequence"/>
</dbReference>
<name>K1Y0Y8_MARBU</name>
<dbReference type="InParanoid" id="K1Y0Y8"/>
<evidence type="ECO:0000256" key="1">
    <source>
        <dbReference type="SAM" id="MobiDB-lite"/>
    </source>
</evidence>
<dbReference type="PANTHER" id="PTHR15837">
    <property type="entry name" value="RAN GUANINE NUCLEOTIDE RELEASE FACTOR"/>
    <property type="match status" value="1"/>
</dbReference>
<dbReference type="GeneID" id="18758976"/>
<accession>K1Y0Y8</accession>
<reference evidence="2 3" key="1">
    <citation type="journal article" date="2012" name="BMC Genomics">
        <title>Sequencing the genome of Marssonina brunnea reveals fungus-poplar co-evolution.</title>
        <authorList>
            <person name="Zhu S."/>
            <person name="Cao Y.-Z."/>
            <person name="Jiang C."/>
            <person name="Tan B.-Y."/>
            <person name="Wang Z."/>
            <person name="Feng S."/>
            <person name="Zhang L."/>
            <person name="Su X.-H."/>
            <person name="Brejova B."/>
            <person name="Vinar T."/>
            <person name="Xu M."/>
            <person name="Wang M.-X."/>
            <person name="Zhang S.-G."/>
            <person name="Huang M.-R."/>
            <person name="Wu R."/>
            <person name="Zhou Y."/>
        </authorList>
    </citation>
    <scope>NUCLEOTIDE SEQUENCE [LARGE SCALE GENOMIC DNA]</scope>
    <source>
        <strain evidence="2 3">MB_m1</strain>
    </source>
</reference>
<dbReference type="GO" id="GO:0005085">
    <property type="term" value="F:guanyl-nucleotide exchange factor activity"/>
    <property type="evidence" value="ECO:0007669"/>
    <property type="project" value="TreeGrafter"/>
</dbReference>
<dbReference type="GO" id="GO:0005634">
    <property type="term" value="C:nucleus"/>
    <property type="evidence" value="ECO:0007669"/>
    <property type="project" value="TreeGrafter"/>
</dbReference>
<keyword evidence="3" id="KW-1185">Reference proteome</keyword>
<dbReference type="HOGENOM" id="CLU_023133_1_0_1"/>
<dbReference type="KEGG" id="mbe:MBM_03041"/>
<dbReference type="Gene3D" id="3.40.50.1010">
    <property type="entry name" value="5'-nuclease"/>
    <property type="match status" value="1"/>
</dbReference>
<protein>
    <recommendedName>
        <fullName evidence="4">NYN domain-containing protein</fullName>
    </recommendedName>
</protein>
<evidence type="ECO:0000313" key="2">
    <source>
        <dbReference type="EMBL" id="EKD18799.1"/>
    </source>
</evidence>
<dbReference type="STRING" id="1072389.K1Y0Y8"/>
<dbReference type="eggNOG" id="ENOG502S3QT">
    <property type="taxonomic scope" value="Eukaryota"/>
</dbReference>
<evidence type="ECO:0000313" key="3">
    <source>
        <dbReference type="Proteomes" id="UP000006753"/>
    </source>
</evidence>
<gene>
    <name evidence="2" type="ORF">MBM_03041</name>
</gene>